<reference evidence="1 2" key="1">
    <citation type="submission" date="2018-11" db="EMBL/GenBank/DDBJ databases">
        <authorList>
            <consortium name="Pathogen Informatics"/>
        </authorList>
    </citation>
    <scope>NUCLEOTIDE SEQUENCE [LARGE SCALE GENOMIC DNA]</scope>
</reference>
<dbReference type="EMBL" id="UZAH01004077">
    <property type="protein sequence ID" value="VDO26181.1"/>
    <property type="molecule type" value="Genomic_DNA"/>
</dbReference>
<evidence type="ECO:0000313" key="3">
    <source>
        <dbReference type="WBParaSite" id="HPBE_0000255401-mRNA-1"/>
    </source>
</evidence>
<reference evidence="3" key="2">
    <citation type="submission" date="2019-09" db="UniProtKB">
        <authorList>
            <consortium name="WormBaseParasite"/>
        </authorList>
    </citation>
    <scope>IDENTIFICATION</scope>
</reference>
<sequence length="228" mass="25830">MVIGTFIRYDVVRQVDSESRAIWAVRNVENLGLLYEMIVDNKDTSKLMLRLNAVINRVSSHTCNAWLWNDVIGRIFVPTQQFTRCLRSKGAMACVKITAMWTGTFEDVPWTATDIEFLGDDTAIRIQNASLLQTDDNWTVNIIREVSNNSTSQPTFFGFISNPKYGSAFIAWTDLTQGDSPPAPDSKCRWVKWMRAALDLDHVPRGLSALRLQSFLTTFFLLAVLLCP</sequence>
<name>A0A183F8R2_HELPZ</name>
<proteinExistence type="predicted"/>
<accession>A0A3P7TWN6</accession>
<evidence type="ECO:0000313" key="2">
    <source>
        <dbReference type="Proteomes" id="UP000050761"/>
    </source>
</evidence>
<dbReference type="AlphaFoldDB" id="A0A183F8R2"/>
<keyword evidence="2" id="KW-1185">Reference proteome</keyword>
<organism evidence="2 3">
    <name type="scientific">Heligmosomoides polygyrus</name>
    <name type="common">Parasitic roundworm</name>
    <dbReference type="NCBI Taxonomy" id="6339"/>
    <lineage>
        <taxon>Eukaryota</taxon>
        <taxon>Metazoa</taxon>
        <taxon>Ecdysozoa</taxon>
        <taxon>Nematoda</taxon>
        <taxon>Chromadorea</taxon>
        <taxon>Rhabditida</taxon>
        <taxon>Rhabditina</taxon>
        <taxon>Rhabditomorpha</taxon>
        <taxon>Strongyloidea</taxon>
        <taxon>Heligmosomidae</taxon>
        <taxon>Heligmosomoides</taxon>
    </lineage>
</organism>
<evidence type="ECO:0000313" key="1">
    <source>
        <dbReference type="EMBL" id="VDO26181.1"/>
    </source>
</evidence>
<dbReference type="Proteomes" id="UP000050761">
    <property type="component" value="Unassembled WGS sequence"/>
</dbReference>
<dbReference type="OrthoDB" id="5865176at2759"/>
<accession>A0A183F8R2</accession>
<protein>
    <submittedName>
        <fullName evidence="3">Glycoprotein nmb</fullName>
    </submittedName>
</protein>
<gene>
    <name evidence="1" type="ORF">HPBE_LOCUS2555</name>
</gene>
<dbReference type="WBParaSite" id="HPBE_0000255401-mRNA-1">
    <property type="protein sequence ID" value="HPBE_0000255401-mRNA-1"/>
    <property type="gene ID" value="HPBE_0000255401"/>
</dbReference>